<dbReference type="EMBL" id="JBBYHU010000037">
    <property type="protein sequence ID" value="MEL1242233.1"/>
    <property type="molecule type" value="Genomic_DNA"/>
</dbReference>
<dbReference type="RefSeq" id="WP_341701434.1">
    <property type="nucleotide sequence ID" value="NZ_JBBYHU010000037.1"/>
</dbReference>
<evidence type="ECO:0000313" key="1">
    <source>
        <dbReference type="EMBL" id="MEL1242233.1"/>
    </source>
</evidence>
<sequence>MKIIIIVIMSMITTVFYAQTAEELEYFNAENSLVLSTIPSLAGKDYFILDAKESYIAVISKINNNYTYYNLEIGRLSGATIVATKAVSYKPVLDKIFTNFVPKAGVKRYLSDYGISLNQHVLGVIYFAIYKNGIKTFDYCLPGILQSNSKESPIEDEIFGYLVDVMVDQGKL</sequence>
<accession>A0ABU9HQ06</accession>
<keyword evidence="2" id="KW-1185">Reference proteome</keyword>
<evidence type="ECO:0000313" key="2">
    <source>
        <dbReference type="Proteomes" id="UP001398556"/>
    </source>
</evidence>
<organism evidence="1 2">
    <name type="scientific">Flavobacterium flavipallidum</name>
    <dbReference type="NCBI Taxonomy" id="3139140"/>
    <lineage>
        <taxon>Bacteria</taxon>
        <taxon>Pseudomonadati</taxon>
        <taxon>Bacteroidota</taxon>
        <taxon>Flavobacteriia</taxon>
        <taxon>Flavobacteriales</taxon>
        <taxon>Flavobacteriaceae</taxon>
        <taxon>Flavobacterium</taxon>
    </lineage>
</organism>
<name>A0ABU9HQ06_9FLAO</name>
<gene>
    <name evidence="1" type="ORF">AAEO59_14335</name>
</gene>
<protein>
    <submittedName>
        <fullName evidence="1">Uncharacterized protein</fullName>
    </submittedName>
</protein>
<reference evidence="1 2" key="1">
    <citation type="submission" date="2024-04" db="EMBL/GenBank/DDBJ databases">
        <title>Flavobacterium sp. DGU99 16S ribosomal RNA gene Genome sequencing and assembly.</title>
        <authorList>
            <person name="Park S."/>
        </authorList>
    </citation>
    <scope>NUCLEOTIDE SEQUENCE [LARGE SCALE GENOMIC DNA]</scope>
    <source>
        <strain evidence="1 2">DGU99</strain>
    </source>
</reference>
<dbReference type="Proteomes" id="UP001398556">
    <property type="component" value="Unassembled WGS sequence"/>
</dbReference>
<proteinExistence type="predicted"/>
<comment type="caution">
    <text evidence="1">The sequence shown here is derived from an EMBL/GenBank/DDBJ whole genome shotgun (WGS) entry which is preliminary data.</text>
</comment>